<accession>A0A8D5UEI7</accession>
<keyword evidence="2" id="KW-1185">Reference proteome</keyword>
<reference evidence="1" key="1">
    <citation type="journal article" date="2013" name="Int. J. Syst. Evol. Microbiol.">
        <title>Polycladomyces abyssicola gen. nov., sp. nov., a thermophilic filamentous bacterium isolated from hemipelagic sediment.</title>
        <authorList>
            <person name="Tsubouchi T."/>
            <person name="Shimane Y."/>
            <person name="Mori K."/>
            <person name="Usui K."/>
            <person name="Hiraki T."/>
            <person name="Tame A."/>
            <person name="Uematsu K."/>
            <person name="Maruyama T."/>
            <person name="Hatada Y."/>
        </authorList>
    </citation>
    <scope>NUCLEOTIDE SEQUENCE</scope>
    <source>
        <strain evidence="1">JIR-001</strain>
    </source>
</reference>
<name>A0A8D5UEI7_9BACL</name>
<dbReference type="KEGG" id="pabs:JIR001_16350"/>
<sequence length="80" mass="9074">MDSSLKQGIFDHYGQHLLNDTSPVQFYLGFYDGQPAVTTALYYNDIVVGVYDVATLPLMRKRAGEFHVTIFTRSVVESRI</sequence>
<evidence type="ECO:0000313" key="1">
    <source>
        <dbReference type="EMBL" id="BCU81852.1"/>
    </source>
</evidence>
<proteinExistence type="predicted"/>
<organism evidence="1 2">
    <name type="scientific">Polycladomyces abyssicola</name>
    <dbReference type="NCBI Taxonomy" id="1125966"/>
    <lineage>
        <taxon>Bacteria</taxon>
        <taxon>Bacillati</taxon>
        <taxon>Bacillota</taxon>
        <taxon>Bacilli</taxon>
        <taxon>Bacillales</taxon>
        <taxon>Thermoactinomycetaceae</taxon>
        <taxon>Polycladomyces</taxon>
    </lineage>
</organism>
<gene>
    <name evidence="1" type="ORF">JIR001_16350</name>
</gene>
<reference evidence="1" key="2">
    <citation type="journal article" date="2021" name="Microbiol. Resour. Announc.">
        <title>Complete Genome Sequence of Polycladomyces abyssicola JIR-001T, Isolated from Hemipelagic Sediment in Deep Seawater.</title>
        <authorList>
            <person name="Tsubouchi T."/>
            <person name="Kaneko Y."/>
        </authorList>
    </citation>
    <scope>NUCLEOTIDE SEQUENCE</scope>
    <source>
        <strain evidence="1">JIR-001</strain>
    </source>
</reference>
<evidence type="ECO:0000313" key="2">
    <source>
        <dbReference type="Proteomes" id="UP000677436"/>
    </source>
</evidence>
<protein>
    <submittedName>
        <fullName evidence="1">Uncharacterized protein</fullName>
    </submittedName>
</protein>
<dbReference type="Proteomes" id="UP000677436">
    <property type="component" value="Chromosome"/>
</dbReference>
<dbReference type="EMBL" id="AP024601">
    <property type="protein sequence ID" value="BCU81852.1"/>
    <property type="molecule type" value="Genomic_DNA"/>
</dbReference>
<dbReference type="AlphaFoldDB" id="A0A8D5UEI7"/>